<proteinExistence type="predicted"/>
<feature type="non-terminal residue" evidence="2">
    <location>
        <position position="1"/>
    </location>
</feature>
<reference evidence="2" key="1">
    <citation type="submission" date="2023-10" db="EMBL/GenBank/DDBJ databases">
        <title>Genome assembly of Pristionchus species.</title>
        <authorList>
            <person name="Yoshida K."/>
            <person name="Sommer R.J."/>
        </authorList>
    </citation>
    <scope>NUCLEOTIDE SEQUENCE</scope>
    <source>
        <strain evidence="2">RS5133</strain>
    </source>
</reference>
<dbReference type="Proteomes" id="UP001432322">
    <property type="component" value="Unassembled WGS sequence"/>
</dbReference>
<organism evidence="2 3">
    <name type="scientific">Pristionchus fissidentatus</name>
    <dbReference type="NCBI Taxonomy" id="1538716"/>
    <lineage>
        <taxon>Eukaryota</taxon>
        <taxon>Metazoa</taxon>
        <taxon>Ecdysozoa</taxon>
        <taxon>Nematoda</taxon>
        <taxon>Chromadorea</taxon>
        <taxon>Rhabditida</taxon>
        <taxon>Rhabditina</taxon>
        <taxon>Diplogasteromorpha</taxon>
        <taxon>Diplogasteroidea</taxon>
        <taxon>Neodiplogasteridae</taxon>
        <taxon>Pristionchus</taxon>
    </lineage>
</organism>
<name>A0AAV5WMU6_9BILA</name>
<evidence type="ECO:0000256" key="1">
    <source>
        <dbReference type="SAM" id="MobiDB-lite"/>
    </source>
</evidence>
<feature type="region of interest" description="Disordered" evidence="1">
    <location>
        <begin position="1"/>
        <end position="63"/>
    </location>
</feature>
<dbReference type="EMBL" id="BTSY01000006">
    <property type="protein sequence ID" value="GMT31588.1"/>
    <property type="molecule type" value="Genomic_DNA"/>
</dbReference>
<protein>
    <submittedName>
        <fullName evidence="2">Uncharacterized protein</fullName>
    </submittedName>
</protein>
<evidence type="ECO:0000313" key="3">
    <source>
        <dbReference type="Proteomes" id="UP001432322"/>
    </source>
</evidence>
<evidence type="ECO:0000313" key="2">
    <source>
        <dbReference type="EMBL" id="GMT31588.1"/>
    </source>
</evidence>
<sequence length="79" mass="8796">EIAKMPHFYKNSPVSGFTGHVPGARFTVGRRALKTPGREDRDRAHRDREASEANGAPFSISSEELRSLPLSRSEFALNQ</sequence>
<keyword evidence="3" id="KW-1185">Reference proteome</keyword>
<comment type="caution">
    <text evidence="2">The sequence shown here is derived from an EMBL/GenBank/DDBJ whole genome shotgun (WGS) entry which is preliminary data.</text>
</comment>
<accession>A0AAV5WMU6</accession>
<feature type="compositionally biased region" description="Basic and acidic residues" evidence="1">
    <location>
        <begin position="36"/>
        <end position="51"/>
    </location>
</feature>
<feature type="non-terminal residue" evidence="2">
    <location>
        <position position="79"/>
    </location>
</feature>
<gene>
    <name evidence="2" type="ORF">PFISCL1PPCAC_22885</name>
</gene>
<dbReference type="AlphaFoldDB" id="A0AAV5WMU6"/>